<dbReference type="EMBL" id="SWLB01000014">
    <property type="protein sequence ID" value="KAF3329577.1"/>
    <property type="molecule type" value="Genomic_DNA"/>
</dbReference>
<dbReference type="AlphaFoldDB" id="A0A833V999"/>
<keyword evidence="3" id="KW-1185">Reference proteome</keyword>
<evidence type="ECO:0000256" key="1">
    <source>
        <dbReference type="SAM" id="MobiDB-lite"/>
    </source>
</evidence>
<feature type="region of interest" description="Disordered" evidence="1">
    <location>
        <begin position="79"/>
        <end position="115"/>
    </location>
</feature>
<proteinExistence type="predicted"/>
<name>A0A833V999_9POAL</name>
<gene>
    <name evidence="2" type="ORF">FCM35_KLT04908</name>
</gene>
<reference evidence="2" key="1">
    <citation type="submission" date="2020-01" db="EMBL/GenBank/DDBJ databases">
        <title>Genome sequence of Kobresia littledalei, the first chromosome-level genome in the family Cyperaceae.</title>
        <authorList>
            <person name="Qu G."/>
        </authorList>
    </citation>
    <scope>NUCLEOTIDE SEQUENCE</scope>
    <source>
        <strain evidence="2">C.B.Clarke</strain>
        <tissue evidence="2">Leaf</tissue>
    </source>
</reference>
<dbReference type="PANTHER" id="PTHR33132:SF135">
    <property type="entry name" value="OS02G0799700 PROTEIN"/>
    <property type="match status" value="1"/>
</dbReference>
<dbReference type="Proteomes" id="UP000623129">
    <property type="component" value="Unassembled WGS sequence"/>
</dbReference>
<organism evidence="2 3">
    <name type="scientific">Carex littledalei</name>
    <dbReference type="NCBI Taxonomy" id="544730"/>
    <lineage>
        <taxon>Eukaryota</taxon>
        <taxon>Viridiplantae</taxon>
        <taxon>Streptophyta</taxon>
        <taxon>Embryophyta</taxon>
        <taxon>Tracheophyta</taxon>
        <taxon>Spermatophyta</taxon>
        <taxon>Magnoliopsida</taxon>
        <taxon>Liliopsida</taxon>
        <taxon>Poales</taxon>
        <taxon>Cyperaceae</taxon>
        <taxon>Cyperoideae</taxon>
        <taxon>Cariceae</taxon>
        <taxon>Carex</taxon>
        <taxon>Carex subgen. Euthyceras</taxon>
    </lineage>
</organism>
<dbReference type="OrthoDB" id="696568at2759"/>
<dbReference type="PANTHER" id="PTHR33132">
    <property type="entry name" value="OSJNBB0118P14.9 PROTEIN"/>
    <property type="match status" value="1"/>
</dbReference>
<protein>
    <submittedName>
        <fullName evidence="2">Uncharacterized protein</fullName>
    </submittedName>
</protein>
<accession>A0A833V999</accession>
<comment type="caution">
    <text evidence="2">The sequence shown here is derived from an EMBL/GenBank/DDBJ whole genome shotgun (WGS) entry which is preliminary data.</text>
</comment>
<evidence type="ECO:0000313" key="3">
    <source>
        <dbReference type="Proteomes" id="UP000623129"/>
    </source>
</evidence>
<sequence>MGSFKSSSHLFPSSSKKTCLCAPTTHPGSFRCKLHRGTGTKSVRHVAAYSGEVSLKGNANLKTNMKARTMNDLLRKKIKPSKSDSDLPGKEFQPTISRFGEINSDGTDNNMITVP</sequence>
<evidence type="ECO:0000313" key="2">
    <source>
        <dbReference type="EMBL" id="KAF3329577.1"/>
    </source>
</evidence>
<feature type="compositionally biased region" description="Polar residues" evidence="1">
    <location>
        <begin position="104"/>
        <end position="115"/>
    </location>
</feature>